<dbReference type="GO" id="GO:0046872">
    <property type="term" value="F:metal ion binding"/>
    <property type="evidence" value="ECO:0007669"/>
    <property type="project" value="UniProtKB-KW"/>
</dbReference>
<keyword evidence="13" id="KW-0548">Nucleotidyltransferase</keyword>
<dbReference type="Proteomes" id="UP000436088">
    <property type="component" value="Unassembled WGS sequence"/>
</dbReference>
<evidence type="ECO:0000256" key="5">
    <source>
        <dbReference type="ARBA" id="ARBA00022723"/>
    </source>
</evidence>
<dbReference type="GO" id="GO:0006508">
    <property type="term" value="P:proteolysis"/>
    <property type="evidence" value="ECO:0007669"/>
    <property type="project" value="UniProtKB-KW"/>
</dbReference>
<evidence type="ECO:0000256" key="1">
    <source>
        <dbReference type="ARBA" id="ARBA00002180"/>
    </source>
</evidence>
<dbReference type="Pfam" id="PF00665">
    <property type="entry name" value="rve"/>
    <property type="match status" value="1"/>
</dbReference>
<keyword evidence="2" id="KW-1188">Viral release from host cell</keyword>
<evidence type="ECO:0000256" key="6">
    <source>
        <dbReference type="ARBA" id="ARBA00022741"/>
    </source>
</evidence>
<keyword evidence="14" id="KW-0917">Virion maturation</keyword>
<dbReference type="GO" id="GO:0004519">
    <property type="term" value="F:endonuclease activity"/>
    <property type="evidence" value="ECO:0007669"/>
    <property type="project" value="UniProtKB-KW"/>
</dbReference>
<dbReference type="InterPro" id="IPR057670">
    <property type="entry name" value="SH3_retrovirus"/>
</dbReference>
<evidence type="ECO:0000313" key="18">
    <source>
        <dbReference type="EMBL" id="KAE8692377.1"/>
    </source>
</evidence>
<organism evidence="18 19">
    <name type="scientific">Hibiscus syriacus</name>
    <name type="common">Rose of Sharon</name>
    <dbReference type="NCBI Taxonomy" id="106335"/>
    <lineage>
        <taxon>Eukaryota</taxon>
        <taxon>Viridiplantae</taxon>
        <taxon>Streptophyta</taxon>
        <taxon>Embryophyta</taxon>
        <taxon>Tracheophyta</taxon>
        <taxon>Spermatophyta</taxon>
        <taxon>Magnoliopsida</taxon>
        <taxon>eudicotyledons</taxon>
        <taxon>Gunneridae</taxon>
        <taxon>Pentapetalae</taxon>
        <taxon>rosids</taxon>
        <taxon>malvids</taxon>
        <taxon>Malvales</taxon>
        <taxon>Malvaceae</taxon>
        <taxon>Malvoideae</taxon>
        <taxon>Hibiscus</taxon>
    </lineage>
</organism>
<dbReference type="GO" id="GO:0008233">
    <property type="term" value="F:peptidase activity"/>
    <property type="evidence" value="ECO:0007669"/>
    <property type="project" value="UniProtKB-KW"/>
</dbReference>
<dbReference type="Gene3D" id="3.30.420.10">
    <property type="entry name" value="Ribonuclease H-like superfamily/Ribonuclease H"/>
    <property type="match status" value="1"/>
</dbReference>
<evidence type="ECO:0000256" key="15">
    <source>
        <dbReference type="ARBA" id="ARBA00023172"/>
    </source>
</evidence>
<proteinExistence type="predicted"/>
<dbReference type="Pfam" id="PF02458">
    <property type="entry name" value="Transferase"/>
    <property type="match status" value="1"/>
</dbReference>
<dbReference type="GO" id="GO:0005524">
    <property type="term" value="F:ATP binding"/>
    <property type="evidence" value="ECO:0007669"/>
    <property type="project" value="UniProtKB-KW"/>
</dbReference>
<keyword evidence="15" id="KW-0233">DNA recombination</keyword>
<keyword evidence="13" id="KW-0808">Transferase</keyword>
<dbReference type="PANTHER" id="PTHR42648:SF11">
    <property type="entry name" value="TRANSPOSON TY4-P GAG-POL POLYPROTEIN"/>
    <property type="match status" value="1"/>
</dbReference>
<protein>
    <submittedName>
        <fullName evidence="18">Glycine-rich RNA-binding protein 2</fullName>
    </submittedName>
</protein>
<dbReference type="Gene3D" id="3.30.559.10">
    <property type="entry name" value="Chloramphenicol acetyltransferase-like domain"/>
    <property type="match status" value="2"/>
</dbReference>
<dbReference type="InterPro" id="IPR039537">
    <property type="entry name" value="Retrotran_Ty1/copia-like"/>
</dbReference>
<dbReference type="AlphaFoldDB" id="A0A6A2ZLL7"/>
<name>A0A6A2ZLL7_HIBSY</name>
<gene>
    <name evidence="18" type="ORF">F3Y22_tig00110840pilonHSYRG00201</name>
</gene>
<dbReference type="InterPro" id="IPR036397">
    <property type="entry name" value="RNaseH_sf"/>
</dbReference>
<keyword evidence="5" id="KW-0479">Metal-binding</keyword>
<dbReference type="GO" id="GO:0006310">
    <property type="term" value="P:DNA recombination"/>
    <property type="evidence" value="ECO:0007669"/>
    <property type="project" value="UniProtKB-KW"/>
</dbReference>
<evidence type="ECO:0000256" key="10">
    <source>
        <dbReference type="ARBA" id="ARBA00022842"/>
    </source>
</evidence>
<evidence type="ECO:0000256" key="11">
    <source>
        <dbReference type="ARBA" id="ARBA00022908"/>
    </source>
</evidence>
<feature type="domain" description="Integrase catalytic" evidence="17">
    <location>
        <begin position="736"/>
        <end position="906"/>
    </location>
</feature>
<evidence type="ECO:0000256" key="9">
    <source>
        <dbReference type="ARBA" id="ARBA00022840"/>
    </source>
</evidence>
<evidence type="ECO:0000256" key="7">
    <source>
        <dbReference type="ARBA" id="ARBA00022759"/>
    </source>
</evidence>
<keyword evidence="19" id="KW-1185">Reference proteome</keyword>
<accession>A0A6A2ZLL7</accession>
<dbReference type="SUPFAM" id="SSF53098">
    <property type="entry name" value="Ribonuclease H-like"/>
    <property type="match status" value="1"/>
</dbReference>
<dbReference type="InterPro" id="IPR001584">
    <property type="entry name" value="Integrase_cat-core"/>
</dbReference>
<keyword evidence="3" id="KW-0645">Protease</keyword>
<evidence type="ECO:0000259" key="17">
    <source>
        <dbReference type="PROSITE" id="PS50994"/>
    </source>
</evidence>
<evidence type="ECO:0000256" key="4">
    <source>
        <dbReference type="ARBA" id="ARBA00022722"/>
    </source>
</evidence>
<dbReference type="PROSITE" id="PS50994">
    <property type="entry name" value="INTEGRASE"/>
    <property type="match status" value="1"/>
</dbReference>
<keyword evidence="8" id="KW-0378">Hydrolase</keyword>
<dbReference type="GO" id="GO:0003676">
    <property type="term" value="F:nucleic acid binding"/>
    <property type="evidence" value="ECO:0007669"/>
    <property type="project" value="InterPro"/>
</dbReference>
<keyword evidence="9" id="KW-0067">ATP-binding</keyword>
<dbReference type="GO" id="GO:0003887">
    <property type="term" value="F:DNA-directed DNA polymerase activity"/>
    <property type="evidence" value="ECO:0007669"/>
    <property type="project" value="UniProtKB-KW"/>
</dbReference>
<dbReference type="InterPro" id="IPR012337">
    <property type="entry name" value="RNaseH-like_sf"/>
</dbReference>
<evidence type="ECO:0000256" key="14">
    <source>
        <dbReference type="ARBA" id="ARBA00023113"/>
    </source>
</evidence>
<evidence type="ECO:0000256" key="3">
    <source>
        <dbReference type="ARBA" id="ARBA00022670"/>
    </source>
</evidence>
<evidence type="ECO:0000313" key="19">
    <source>
        <dbReference type="Proteomes" id="UP000436088"/>
    </source>
</evidence>
<keyword evidence="7" id="KW-0255">Endonuclease</keyword>
<dbReference type="GO" id="GO:0015074">
    <property type="term" value="P:DNA integration"/>
    <property type="evidence" value="ECO:0007669"/>
    <property type="project" value="UniProtKB-KW"/>
</dbReference>
<keyword evidence="13" id="KW-0239">DNA-directed DNA polymerase</keyword>
<comment type="caution">
    <text evidence="18">The sequence shown here is derived from an EMBL/GenBank/DDBJ whole genome shotgun (WGS) entry which is preliminary data.</text>
</comment>
<dbReference type="GO" id="GO:0003964">
    <property type="term" value="F:RNA-directed DNA polymerase activity"/>
    <property type="evidence" value="ECO:0007669"/>
    <property type="project" value="UniProtKB-KW"/>
</dbReference>
<dbReference type="Pfam" id="PF22936">
    <property type="entry name" value="Pol_BBD"/>
    <property type="match status" value="1"/>
</dbReference>
<comment type="function">
    <text evidence="1">The aspartyl protease (PR) mediates the proteolytic cleavages of the Gag and Gag-Pol polyproteins after assembly of the VLP.</text>
</comment>
<keyword evidence="12" id="KW-0695">RNA-directed DNA polymerase</keyword>
<keyword evidence="6" id="KW-0547">Nucleotide-binding</keyword>
<evidence type="ECO:0000256" key="8">
    <source>
        <dbReference type="ARBA" id="ARBA00022801"/>
    </source>
</evidence>
<keyword evidence="4" id="KW-0540">Nuclease</keyword>
<reference evidence="18" key="1">
    <citation type="submission" date="2019-09" db="EMBL/GenBank/DDBJ databases">
        <title>Draft genome information of white flower Hibiscus syriacus.</title>
        <authorList>
            <person name="Kim Y.-M."/>
        </authorList>
    </citation>
    <scope>NUCLEOTIDE SEQUENCE [LARGE SCALE GENOMIC DNA]</scope>
    <source>
        <strain evidence="18">YM2019G1</strain>
    </source>
</reference>
<evidence type="ECO:0000256" key="16">
    <source>
        <dbReference type="SAM" id="MobiDB-lite"/>
    </source>
</evidence>
<keyword evidence="10" id="KW-0460">Magnesium</keyword>
<evidence type="ECO:0000256" key="12">
    <source>
        <dbReference type="ARBA" id="ARBA00022918"/>
    </source>
</evidence>
<evidence type="ECO:0000256" key="13">
    <source>
        <dbReference type="ARBA" id="ARBA00022932"/>
    </source>
</evidence>
<dbReference type="InterPro" id="IPR023213">
    <property type="entry name" value="CAT-like_dom_sf"/>
</dbReference>
<dbReference type="Pfam" id="PF25597">
    <property type="entry name" value="SH3_retrovirus"/>
    <property type="match status" value="1"/>
</dbReference>
<evidence type="ECO:0000256" key="2">
    <source>
        <dbReference type="ARBA" id="ARBA00022612"/>
    </source>
</evidence>
<dbReference type="PANTHER" id="PTHR42648">
    <property type="entry name" value="TRANSPOSASE, PUTATIVE-RELATED"/>
    <property type="match status" value="1"/>
</dbReference>
<sequence length="960" mass="108560">MVSPQQHHDHVYDLKLLSVGPGHVTGSDVVHDLTGLDLAMKLHYLKAVYLFSSHAAEGLTIMNMKEPMFCWCNDYFMTCGRIKRSEPSGRPYIKCNDCGIRVVEGVCDKTLDEWIEMEDGSRWNLLVYHRVIGPELSFSPLVYLQVTWFKCGGISLGISWAHLLGDAFSVSDFVNNWGRCMATLKANGSPTVAPRSQTTVPKPQPLSAKQVNHVGDLWVIANNCKMETFSFNLTTQHLSNLEDEHNPVSAFNLICALIWRSIAKFREGFEPQVVTVCRKDPNHDNNILGNTQVIRSIKADFSVVESDLNKLASLIAGDQNQGRDERNMIEASVEKDNGLTDYIIYGSNLTFVNLVNAGLYEMELKGKKPRFAYYSIQGVGDEGAVLVLPGPPPQGSTVIMAADEAIWSTRSLEEMKVILMKDGCLAAISERPVDFADDNKWNEMDGNAMTNFHLALADEVLSSIEEKKNTKEIWDHLTKLYEATSLHNKIFLKRKLYTLRMPESTLVTEHLNTLNTLFSQLTSLSCKIGEQERVELLLQSLPDSYDQLIINLTNNNVTSLVFDDVAADVLQEENQRKNKEDRQVNLQQAEALTTMRGRSTECGQSSSHKHASTTVEGRKRFADIWLIDSGATYHMTSRREWFYHYEPVSGGFVYSCNDHALEIIGVGTIKLKMYDGTIKVVRDVRHVKGLKKNLLSYGLLDNNASKVETQKGIMKVFRGALVVLKGEKIAANLNLDTCQKRNESSCGAKTTSRLNKGGAKYFVSFIDDYSRRCWVYPIKKKSYVFSTFKNFKAWVELDSGNKIKCFRTDNGGEYTSEEFDDFCKKECIKRQFTVANTPQQNGVAERMNRTLLERTRAMLKDAGLEKSLWAKQSIPPVICIVYVMYNAQEISKLDPKSRKCKFLGYADRVKGYSLWDSTARKVIISRDVIFVEDKLQRKEDDDSVEKSETTQIHVKKGFEE</sequence>
<dbReference type="InterPro" id="IPR054722">
    <property type="entry name" value="PolX-like_BBD"/>
</dbReference>
<keyword evidence="11" id="KW-0229">DNA integration</keyword>
<feature type="region of interest" description="Disordered" evidence="16">
    <location>
        <begin position="595"/>
        <end position="614"/>
    </location>
</feature>
<dbReference type="EMBL" id="VEPZ02001136">
    <property type="protein sequence ID" value="KAE8692377.1"/>
    <property type="molecule type" value="Genomic_DNA"/>
</dbReference>
<dbReference type="Pfam" id="PF14223">
    <property type="entry name" value="Retrotran_gag_2"/>
    <property type="match status" value="1"/>
</dbReference>